<feature type="transmembrane region" description="Helical" evidence="1">
    <location>
        <begin position="501"/>
        <end position="520"/>
    </location>
</feature>
<evidence type="ECO:0008006" key="4">
    <source>
        <dbReference type="Google" id="ProtNLM"/>
    </source>
</evidence>
<dbReference type="RefSeq" id="WP_012901715.1">
    <property type="nucleotide sequence ID" value="NC_013665.1"/>
</dbReference>
<keyword evidence="3" id="KW-1185">Reference proteome</keyword>
<protein>
    <recommendedName>
        <fullName evidence="4">Type II secretion system protein GspF domain-containing protein</fullName>
    </recommendedName>
</protein>
<feature type="transmembrane region" description="Helical" evidence="1">
    <location>
        <begin position="593"/>
        <end position="615"/>
    </location>
</feature>
<evidence type="ECO:0000313" key="3">
    <source>
        <dbReference type="Proteomes" id="UP000001882"/>
    </source>
</evidence>
<feature type="transmembrane region" description="Helical" evidence="1">
    <location>
        <begin position="348"/>
        <end position="367"/>
    </location>
</feature>
<name>D1Z2X3_METPS</name>
<dbReference type="GeneID" id="8682617"/>
<dbReference type="InParanoid" id="D1Z2X3"/>
<feature type="transmembrane region" description="Helical" evidence="1">
    <location>
        <begin position="57"/>
        <end position="79"/>
    </location>
</feature>
<dbReference type="OrthoDB" id="147060at2157"/>
<keyword evidence="1" id="KW-0472">Membrane</keyword>
<sequence>MEADHYAEACRSSFRTLSALFGRDRLDAYSGRYASKDLVACIGFAGLEIKPSEAFSLAFMAAMASLIIVAVTGMAAFALGLLDTGMAVVLVVCGGVLPLLVYVYVGEYPKRRAAYMKVHSLGDVPEVISYIVMAMKLTPNIELALKFAASNSKRQLAKDVKKLMWGLQARAYDSLDMALGAFAEEWGGYSEHFKRAVFLIKSAADERDEAMRTITLNRALDVVLAGTKGMMQSFSSALHSPTLILYSIFVMVPLALVAMLPAAAIIGLRINSLELALLYDGLFPLATLVYAHSILMKRPAAFTPPDIPAMKESIPRWAWALIACAVGAATASLYFFPAGIPVPGSIFLAWSVTAVISIYCLGVYTPYKKLRDDLRKMEDEFADSLFVLGRRISEGRSPEDGFAYTAAMTAGTSVGKAYARAAYNIRCLRTTLSDAVLSPEYGAFSDVYSDRIRATVCMLVETSGKSGEIAGNSVVRLADHLKELQSIEDDVRKMLYTMTSMLKTTCVVFAPFIGGITLALSRSVSEVVARTMAGLSEMPEGARQYFPMMPEFSAPLVSNDEFVLIIGIYVIMLVLILLRFVDGIEHGDDRYEFMYSVGTVLPIAMAVFTITTVFADSSFGTMF</sequence>
<reference evidence="2 3" key="2">
    <citation type="journal article" date="2008" name="Int. J. Syst. Evol. Microbiol.">
        <title>Methanocella paludicola gen. nov., sp. nov., a methane-producing archaeon, the first isolate of the lineage 'Rice Cluster I', and proposal of the new archaeal order Methanocellales ord. nov.</title>
        <authorList>
            <person name="Sakai S."/>
            <person name="Imachi H."/>
            <person name="Hanada S."/>
            <person name="Ohashi A."/>
            <person name="Harada H."/>
            <person name="Kamagata Y."/>
        </authorList>
    </citation>
    <scope>NUCLEOTIDE SEQUENCE [LARGE SCALE GENOMIC DNA]</scope>
    <source>
        <strain evidence="3">DSM 17711 / JCM 13418 / NBRC 101707 / SANAE</strain>
    </source>
</reference>
<keyword evidence="1" id="KW-1133">Transmembrane helix</keyword>
<proteinExistence type="predicted"/>
<dbReference type="KEGG" id="mpd:MCP_2973"/>
<accession>D1Z2X3</accession>
<reference evidence="2 3" key="1">
    <citation type="journal article" date="2007" name="Appl. Environ. Microbiol.">
        <title>Isolation of key methanogens for global methane emission from rice paddy fields: a novel isolate affiliated with the clone cluster rice cluster I.</title>
        <authorList>
            <person name="Sakai S."/>
            <person name="Imachi H."/>
            <person name="Sekiguchi Y."/>
            <person name="Ohashi A."/>
            <person name="Harada H."/>
            <person name="Kamagata Y."/>
        </authorList>
    </citation>
    <scope>NUCLEOTIDE SEQUENCE [LARGE SCALE GENOMIC DNA]</scope>
    <source>
        <strain evidence="3">DSM 17711 / JCM 13418 / NBRC 101707 / SANAE</strain>
    </source>
</reference>
<organism evidence="2 3">
    <name type="scientific">Methanocella paludicola (strain DSM 17711 / JCM 13418 / NBRC 101707 / SANAE)</name>
    <dbReference type="NCBI Taxonomy" id="304371"/>
    <lineage>
        <taxon>Archaea</taxon>
        <taxon>Methanobacteriati</taxon>
        <taxon>Methanobacteriota</taxon>
        <taxon>Stenosarchaea group</taxon>
        <taxon>Methanomicrobia</taxon>
        <taxon>Methanocellales</taxon>
        <taxon>Methanocellaceae</taxon>
        <taxon>Methanocella</taxon>
    </lineage>
</organism>
<dbReference type="EMBL" id="AP011532">
    <property type="protein sequence ID" value="BAI63045.1"/>
    <property type="molecule type" value="Genomic_DNA"/>
</dbReference>
<dbReference type="PATRIC" id="fig|304371.9.peg.3043"/>
<dbReference type="Proteomes" id="UP000001882">
    <property type="component" value="Chromosome"/>
</dbReference>
<feature type="transmembrane region" description="Helical" evidence="1">
    <location>
        <begin position="276"/>
        <end position="296"/>
    </location>
</feature>
<keyword evidence="1" id="KW-0812">Transmembrane</keyword>
<feature type="transmembrane region" description="Helical" evidence="1">
    <location>
        <begin position="243"/>
        <end position="270"/>
    </location>
</feature>
<dbReference type="AlphaFoldDB" id="D1Z2X3"/>
<gene>
    <name evidence="2" type="ordered locus">MCP_2973</name>
</gene>
<reference evidence="3" key="3">
    <citation type="journal article" date="2011" name="PLoS ONE">
        <title>Genome sequence of a mesophilic hydrogenotrophic methanogen Methanocella paludicola, the first cultivated representative of the order Methanocellales.</title>
        <authorList>
            <person name="Sakai S."/>
            <person name="Takaki Y."/>
            <person name="Shimamura S."/>
            <person name="Sekine M."/>
            <person name="Tajima T."/>
            <person name="Kosugi H."/>
            <person name="Ichikawa N."/>
            <person name="Tasumi E."/>
            <person name="Hiraki A.T."/>
            <person name="Shimizu A."/>
            <person name="Kato Y."/>
            <person name="Nishiko R."/>
            <person name="Mori K."/>
            <person name="Fujita N."/>
            <person name="Imachi H."/>
            <person name="Takai K."/>
        </authorList>
    </citation>
    <scope>NUCLEOTIDE SEQUENCE [LARGE SCALE GENOMIC DNA]</scope>
    <source>
        <strain evidence="3">DSM 17711 / JCM 13418 / NBRC 101707 / SANAE</strain>
    </source>
</reference>
<evidence type="ECO:0000256" key="1">
    <source>
        <dbReference type="SAM" id="Phobius"/>
    </source>
</evidence>
<feature type="transmembrane region" description="Helical" evidence="1">
    <location>
        <begin position="562"/>
        <end position="581"/>
    </location>
</feature>
<evidence type="ECO:0000313" key="2">
    <source>
        <dbReference type="EMBL" id="BAI63045.1"/>
    </source>
</evidence>
<feature type="transmembrane region" description="Helical" evidence="1">
    <location>
        <begin position="85"/>
        <end position="105"/>
    </location>
</feature>
<dbReference type="STRING" id="304371.MCP_2973"/>
<dbReference type="eggNOG" id="arCOG01814">
    <property type="taxonomic scope" value="Archaea"/>
</dbReference>
<feature type="transmembrane region" description="Helical" evidence="1">
    <location>
        <begin position="317"/>
        <end position="336"/>
    </location>
</feature>